<protein>
    <submittedName>
        <fullName evidence="1">Uncharacterized protein</fullName>
    </submittedName>
</protein>
<dbReference type="EMBL" id="JARQAG010000007">
    <property type="protein sequence ID" value="MDT2731815.1"/>
    <property type="molecule type" value="Genomic_DNA"/>
</dbReference>
<dbReference type="Proteomes" id="UP001180515">
    <property type="component" value="Unassembled WGS sequence"/>
</dbReference>
<accession>A0AAE4HYJ0</accession>
<dbReference type="AlphaFoldDB" id="A0AAE4HYJ0"/>
<name>A0AAE4HYJ0_9STRE</name>
<proteinExistence type="predicted"/>
<sequence length="47" mass="5396">MIIEKVYFGVGSRVVMRLFRKDKIHLADFLADTQVIANPPFKIASFL</sequence>
<comment type="caution">
    <text evidence="1">The sequence shown here is derived from an EMBL/GenBank/DDBJ whole genome shotgun (WGS) entry which is preliminary data.</text>
</comment>
<reference evidence="1" key="1">
    <citation type="submission" date="2023-03" db="EMBL/GenBank/DDBJ databases">
        <authorList>
            <person name="Shen W."/>
            <person name="Cai J."/>
        </authorList>
    </citation>
    <scope>NUCLEOTIDE SEQUENCE</scope>
    <source>
        <strain evidence="1">P82-2</strain>
    </source>
</reference>
<gene>
    <name evidence="1" type="ORF">P7G31_06100</name>
</gene>
<organism evidence="1 2">
    <name type="scientific">Streptococcus parauberis</name>
    <dbReference type="NCBI Taxonomy" id="1348"/>
    <lineage>
        <taxon>Bacteria</taxon>
        <taxon>Bacillati</taxon>
        <taxon>Bacillota</taxon>
        <taxon>Bacilli</taxon>
        <taxon>Lactobacillales</taxon>
        <taxon>Streptococcaceae</taxon>
        <taxon>Streptococcus</taxon>
    </lineage>
</organism>
<evidence type="ECO:0000313" key="1">
    <source>
        <dbReference type="EMBL" id="MDT2731815.1"/>
    </source>
</evidence>
<evidence type="ECO:0000313" key="2">
    <source>
        <dbReference type="Proteomes" id="UP001180515"/>
    </source>
</evidence>
<dbReference type="RefSeq" id="WP_311982121.1">
    <property type="nucleotide sequence ID" value="NZ_JARQAG010000007.1"/>
</dbReference>